<comment type="caution">
    <text evidence="2">The sequence shown here is derived from an EMBL/GenBank/DDBJ whole genome shotgun (WGS) entry which is preliminary data.</text>
</comment>
<feature type="compositionally biased region" description="Basic and acidic residues" evidence="1">
    <location>
        <begin position="28"/>
        <end position="38"/>
    </location>
</feature>
<evidence type="ECO:0000313" key="2">
    <source>
        <dbReference type="EMBL" id="ERM03227.1"/>
    </source>
</evidence>
<evidence type="ECO:0000313" key="3">
    <source>
        <dbReference type="Proteomes" id="UP000016842"/>
    </source>
</evidence>
<dbReference type="Proteomes" id="UP000016842">
    <property type="component" value="Unassembled WGS sequence"/>
</dbReference>
<evidence type="ECO:0000256" key="1">
    <source>
        <dbReference type="SAM" id="MobiDB-lite"/>
    </source>
</evidence>
<name>U4VK08_9HYPH</name>
<sequence length="38" mass="4090">MEENAGAPTVPGAPAQQQLSLSEPPRQTAKEFPGRKNR</sequence>
<dbReference type="EMBL" id="ASXJ01000031">
    <property type="protein sequence ID" value="ERM03227.1"/>
    <property type="molecule type" value="Genomic_DNA"/>
</dbReference>
<feature type="region of interest" description="Disordered" evidence="1">
    <location>
        <begin position="1"/>
        <end position="38"/>
    </location>
</feature>
<protein>
    <submittedName>
        <fullName evidence="2">Uncharacterized protein</fullName>
    </submittedName>
</protein>
<proteinExistence type="predicted"/>
<dbReference type="AlphaFoldDB" id="U4VK08"/>
<reference evidence="2 3" key="1">
    <citation type="journal article" date="2014" name="FEMS Microbiol. Lett.">
        <title>Genome sequencing analysis reveals virulence-related gene content of Ochrobactrum intermedium strain 229E, a urease-positive strain isolated from the human gastric niche.</title>
        <authorList>
            <person name="Kulkarni G.J."/>
            <person name="Shetty S."/>
            <person name="Dharne M.S."/>
            <person name="Shouche Y.S."/>
        </authorList>
    </citation>
    <scope>NUCLEOTIDE SEQUENCE [LARGE SCALE GENOMIC DNA]</scope>
    <source>
        <strain evidence="2 3">229E</strain>
    </source>
</reference>
<gene>
    <name evidence="2" type="ORF">Q644_12485</name>
</gene>
<accession>U4VK08</accession>
<organism evidence="2 3">
    <name type="scientific">Brucella intermedia 229E</name>
    <dbReference type="NCBI Taxonomy" id="1337887"/>
    <lineage>
        <taxon>Bacteria</taxon>
        <taxon>Pseudomonadati</taxon>
        <taxon>Pseudomonadota</taxon>
        <taxon>Alphaproteobacteria</taxon>
        <taxon>Hyphomicrobiales</taxon>
        <taxon>Brucellaceae</taxon>
        <taxon>Brucella/Ochrobactrum group</taxon>
        <taxon>Brucella</taxon>
    </lineage>
</organism>